<dbReference type="Pfam" id="PF07366">
    <property type="entry name" value="SnoaL"/>
    <property type="match status" value="1"/>
</dbReference>
<gene>
    <name evidence="1" type="ORF">H3309_00665</name>
</gene>
<dbReference type="EMBL" id="CP059851">
    <property type="protein sequence ID" value="QMW23063.1"/>
    <property type="molecule type" value="Genomic_DNA"/>
</dbReference>
<dbReference type="InterPro" id="IPR009959">
    <property type="entry name" value="Cyclase_SnoaL-like"/>
</dbReference>
<name>A0A7G5II71_9SPHN</name>
<dbReference type="SUPFAM" id="SSF54427">
    <property type="entry name" value="NTF2-like"/>
    <property type="match status" value="2"/>
</dbReference>
<evidence type="ECO:0000313" key="2">
    <source>
        <dbReference type="Proteomes" id="UP000515292"/>
    </source>
</evidence>
<evidence type="ECO:0000313" key="1">
    <source>
        <dbReference type="EMBL" id="QMW23063.1"/>
    </source>
</evidence>
<dbReference type="RefSeq" id="WP_182296546.1">
    <property type="nucleotide sequence ID" value="NZ_CP059851.1"/>
</dbReference>
<dbReference type="GO" id="GO:0030638">
    <property type="term" value="P:polyketide metabolic process"/>
    <property type="evidence" value="ECO:0007669"/>
    <property type="project" value="InterPro"/>
</dbReference>
<dbReference type="AlphaFoldDB" id="A0A7G5II71"/>
<reference evidence="1 2" key="1">
    <citation type="submission" date="2020-07" db="EMBL/GenBank/DDBJ databases">
        <title>Complete genome sequence for Sandaracinobacter sp. M6.</title>
        <authorList>
            <person name="Tang Y."/>
            <person name="Liu Q."/>
            <person name="Guo Z."/>
            <person name="Lei P."/>
            <person name="Huang B."/>
        </authorList>
    </citation>
    <scope>NUCLEOTIDE SEQUENCE [LARGE SCALE GENOMIC DNA]</scope>
    <source>
        <strain evidence="1 2">M6</strain>
    </source>
</reference>
<sequence>MRGFDPKFTSFPDYIEKITREIWEDRGIGLSLRKYYAPDVIVRASNAIITDNRGVTAATLATLNEFPDRRLVYEDVIWAGNDDEGYISSHRLISVMRKQNDGAYGKGLGQLVRSRIIADCVVHEGVITEEWLVRDHGAFAACLGTTPRALAETMIARGDTSVFTPANDKPGPYRARIEDGAEARRYAEAWRTIWGAKTPAAIRDHYHQGVTAFVANGEVLSGHEDLDRFVVGYLASFPDAALTVDHLIVNRDPGQPVRLALRWSIEATHKGWGRFGEPTGAPVYILGMTHAYMVDGRVTMEWITIDEVAIWKQILAAG</sequence>
<keyword evidence="2" id="KW-1185">Reference proteome</keyword>
<dbReference type="KEGG" id="sand:H3309_00665"/>
<dbReference type="Proteomes" id="UP000515292">
    <property type="component" value="Chromosome"/>
</dbReference>
<dbReference type="InterPro" id="IPR032710">
    <property type="entry name" value="NTF2-like_dom_sf"/>
</dbReference>
<proteinExistence type="predicted"/>
<organism evidence="1 2">
    <name type="scientific">Sandaracinobacteroides saxicola</name>
    <dbReference type="NCBI Taxonomy" id="2759707"/>
    <lineage>
        <taxon>Bacteria</taxon>
        <taxon>Pseudomonadati</taxon>
        <taxon>Pseudomonadota</taxon>
        <taxon>Alphaproteobacteria</taxon>
        <taxon>Sphingomonadales</taxon>
        <taxon>Sphingosinicellaceae</taxon>
        <taxon>Sandaracinobacteroides</taxon>
    </lineage>
</organism>
<accession>A0A7G5II71</accession>
<protein>
    <submittedName>
        <fullName evidence="1">Ester cyclase</fullName>
    </submittedName>
</protein>
<dbReference type="Gene3D" id="3.10.450.50">
    <property type="match status" value="2"/>
</dbReference>